<sequence>DDPDAASGDDQYWVLLDPDRLEESLCDEFVTVVVDRSVGADCAREGETKVLSMLKTGGTAAGIDFIGRFVEVAEKRWREVRDAMNAKA</sequence>
<evidence type="ECO:0000259" key="1">
    <source>
        <dbReference type="Pfam" id="PF03725"/>
    </source>
</evidence>
<keyword evidence="2" id="KW-0269">Exonuclease</keyword>
<dbReference type="OrthoDB" id="45882at2759"/>
<reference evidence="2" key="1">
    <citation type="submission" date="2010-05" db="EMBL/GenBank/DDBJ databases">
        <title>The Genome Sequence of Magnaporthe poae strain ATCC 64411.</title>
        <authorList>
            <consortium name="The Broad Institute Genome Sequencing Platform"/>
            <consortium name="Broad Institute Genome Sequencing Center for Infectious Disease"/>
            <person name="Ma L.-J."/>
            <person name="Dead R."/>
            <person name="Young S."/>
            <person name="Zeng Q."/>
            <person name="Koehrsen M."/>
            <person name="Alvarado L."/>
            <person name="Berlin A."/>
            <person name="Chapman S.B."/>
            <person name="Chen Z."/>
            <person name="Freedman E."/>
            <person name="Gellesch M."/>
            <person name="Goldberg J."/>
            <person name="Griggs A."/>
            <person name="Gujja S."/>
            <person name="Heilman E.R."/>
            <person name="Heiman D."/>
            <person name="Hepburn T."/>
            <person name="Howarth C."/>
            <person name="Jen D."/>
            <person name="Larson L."/>
            <person name="Mehta T."/>
            <person name="Neiman D."/>
            <person name="Pearson M."/>
            <person name="Roberts A."/>
            <person name="Saif S."/>
            <person name="Shea T."/>
            <person name="Shenoy N."/>
            <person name="Sisk P."/>
            <person name="Stolte C."/>
            <person name="Sykes S."/>
            <person name="Walk T."/>
            <person name="White J."/>
            <person name="Yandava C."/>
            <person name="Haas B."/>
            <person name="Nusbaum C."/>
            <person name="Birren B."/>
        </authorList>
    </citation>
    <scope>NUCLEOTIDE SEQUENCE</scope>
    <source>
        <strain evidence="2">ATCC 64411</strain>
    </source>
</reference>
<organism evidence="2">
    <name type="scientific">Magnaporthiopsis poae (strain ATCC 64411 / 73-15)</name>
    <name type="common">Kentucky bluegrass fungus</name>
    <name type="synonym">Magnaporthe poae</name>
    <dbReference type="NCBI Taxonomy" id="644358"/>
    <lineage>
        <taxon>Eukaryota</taxon>
        <taxon>Fungi</taxon>
        <taxon>Dikarya</taxon>
        <taxon>Ascomycota</taxon>
        <taxon>Pezizomycotina</taxon>
        <taxon>Sordariomycetes</taxon>
        <taxon>Sordariomycetidae</taxon>
        <taxon>Magnaporthales</taxon>
        <taxon>Magnaporthaceae</taxon>
        <taxon>Magnaporthiopsis</taxon>
    </lineage>
</organism>
<dbReference type="SUPFAM" id="SSF55666">
    <property type="entry name" value="Ribonuclease PH domain 2-like"/>
    <property type="match status" value="1"/>
</dbReference>
<dbReference type="Pfam" id="PF03725">
    <property type="entry name" value="RNase_PH_C"/>
    <property type="match status" value="1"/>
</dbReference>
<dbReference type="VEuPathDB" id="FungiDB:MAPG_02411"/>
<feature type="non-terminal residue" evidence="2">
    <location>
        <position position="1"/>
    </location>
</feature>
<evidence type="ECO:0000313" key="2">
    <source>
        <dbReference type="EMBL" id="KLU83349.1"/>
    </source>
</evidence>
<name>A0A0H2U1B6_MAGP6</name>
<dbReference type="AlphaFoldDB" id="A0A0H2U1B6"/>
<feature type="domain" description="Exoribonuclease phosphorolytic" evidence="1">
    <location>
        <begin position="9"/>
        <end position="59"/>
    </location>
</feature>
<keyword evidence="2" id="KW-0378">Hydrolase</keyword>
<keyword evidence="2" id="KW-0540">Nuclease</keyword>
<dbReference type="InterPro" id="IPR015847">
    <property type="entry name" value="ExoRNase_PH_dom2"/>
</dbReference>
<gene>
    <name evidence="2" type="ORF">MAPG_02411</name>
</gene>
<dbReference type="EMBL" id="GL876967">
    <property type="protein sequence ID" value="KLU83349.1"/>
    <property type="molecule type" value="Genomic_DNA"/>
</dbReference>
<accession>A0A0H2U1B6</accession>
<protein>
    <submittedName>
        <fullName evidence="2">Exosome complex exonuclease RRP43</fullName>
    </submittedName>
</protein>
<dbReference type="Gene3D" id="3.30.230.70">
    <property type="entry name" value="GHMP Kinase, N-terminal domain"/>
    <property type="match status" value="1"/>
</dbReference>
<reference evidence="2" key="2">
    <citation type="submission" date="2011-03" db="EMBL/GenBank/DDBJ databases">
        <title>Annotation of Magnaporthe poae ATCC 64411.</title>
        <authorList>
            <person name="Ma L.-J."/>
            <person name="Dead R."/>
            <person name="Young S.K."/>
            <person name="Zeng Q."/>
            <person name="Gargeya S."/>
            <person name="Fitzgerald M."/>
            <person name="Haas B."/>
            <person name="Abouelleil A."/>
            <person name="Alvarado L."/>
            <person name="Arachchi H.M."/>
            <person name="Berlin A."/>
            <person name="Brown A."/>
            <person name="Chapman S.B."/>
            <person name="Chen Z."/>
            <person name="Dunbar C."/>
            <person name="Freedman E."/>
            <person name="Gearin G."/>
            <person name="Gellesch M."/>
            <person name="Goldberg J."/>
            <person name="Griggs A."/>
            <person name="Gujja S."/>
            <person name="Heiman D."/>
            <person name="Howarth C."/>
            <person name="Larson L."/>
            <person name="Lui A."/>
            <person name="MacDonald P.J.P."/>
            <person name="Mehta T."/>
            <person name="Montmayeur A."/>
            <person name="Murphy C."/>
            <person name="Neiman D."/>
            <person name="Pearson M."/>
            <person name="Priest M."/>
            <person name="Roberts A."/>
            <person name="Saif S."/>
            <person name="Shea T."/>
            <person name="Shenoy N."/>
            <person name="Sisk P."/>
            <person name="Stolte C."/>
            <person name="Sykes S."/>
            <person name="Yandava C."/>
            <person name="Wortman J."/>
            <person name="Nusbaum C."/>
            <person name="Birren B."/>
        </authorList>
    </citation>
    <scope>NUCLEOTIDE SEQUENCE</scope>
    <source>
        <strain evidence="2">ATCC 64411</strain>
    </source>
</reference>
<dbReference type="InterPro" id="IPR027408">
    <property type="entry name" value="PNPase/RNase_PH_dom_sf"/>
</dbReference>
<proteinExistence type="predicted"/>
<dbReference type="GO" id="GO:0004527">
    <property type="term" value="F:exonuclease activity"/>
    <property type="evidence" value="ECO:0007669"/>
    <property type="project" value="UniProtKB-KW"/>
</dbReference>
<dbReference type="InterPro" id="IPR036345">
    <property type="entry name" value="ExoRNase_PH_dom2_sf"/>
</dbReference>